<dbReference type="OrthoDB" id="6781668at2759"/>
<protein>
    <submittedName>
        <fullName evidence="2">Uncharacterized protein</fullName>
    </submittedName>
</protein>
<comment type="caution">
    <text evidence="2">The sequence shown here is derived from an EMBL/GenBank/DDBJ whole genome shotgun (WGS) entry which is preliminary data.</text>
</comment>
<feature type="compositionally biased region" description="Polar residues" evidence="1">
    <location>
        <begin position="18"/>
        <end position="29"/>
    </location>
</feature>
<dbReference type="Proteomes" id="UP000494256">
    <property type="component" value="Unassembled WGS sequence"/>
</dbReference>
<reference evidence="2 3" key="1">
    <citation type="submission" date="2020-04" db="EMBL/GenBank/DDBJ databases">
        <authorList>
            <person name="Wallbank WR R."/>
            <person name="Pardo Diaz C."/>
            <person name="Kozak K."/>
            <person name="Martin S."/>
            <person name="Jiggins C."/>
            <person name="Moest M."/>
            <person name="Warren A I."/>
            <person name="Byers J.R.P. K."/>
            <person name="Montejo-Kovacevich G."/>
            <person name="Yen C E."/>
        </authorList>
    </citation>
    <scope>NUCLEOTIDE SEQUENCE [LARGE SCALE GENOMIC DNA]</scope>
</reference>
<dbReference type="AlphaFoldDB" id="A0A8S0YPU4"/>
<name>A0A8S0YPU4_ARCPL</name>
<sequence>MTNTDGVDQYGLEDEHTSSQFITVGSPNNRKPGKSTCENSSKSALVEHFFNIIFNEFHTAPPVCVCVQMCPDQPTYCYPNGCLKKAEPSKKVEVPVTRFSENTKPIFFLEEKNDFMHDLLNKNYNDENKAVPELGVSKQANVMPINHRPDPFKDRYKILLKYKKMPKVELKYNLGEQVKNVKSDVLKKDNVDISKTRWPLNKISSSRISRPRLYSENQGNDDSKFFKTSYSEKEVPVYPPKYFKRELINGTNNNTNGIDINVEPISGKSEFDNYSYSLEKLIDSLIESSFKPNETVIQVDSKVFQESNKQVIKEAEISTTEQILETTETATTEEVTTEVPITETTQINDNTNVISMNLTNENIDKNKYIETDATNSTDNINEMIASLSKKIELQNNTSLEIMRRMTGNFEFHSIFDKNIGNSTMKDNIEVITKENKKMPDNFSTRTRTIKKGRQRLVRKLQNSKKIVAK</sequence>
<accession>A0A8S0YPU4</accession>
<gene>
    <name evidence="2" type="ORF">APLA_LOCUS703</name>
</gene>
<dbReference type="EMBL" id="CADEBD010000042">
    <property type="protein sequence ID" value="CAB3221146.1"/>
    <property type="molecule type" value="Genomic_DNA"/>
</dbReference>
<proteinExistence type="predicted"/>
<evidence type="ECO:0000313" key="2">
    <source>
        <dbReference type="EMBL" id="CAB3221146.1"/>
    </source>
</evidence>
<evidence type="ECO:0000313" key="3">
    <source>
        <dbReference type="Proteomes" id="UP000494256"/>
    </source>
</evidence>
<feature type="region of interest" description="Disordered" evidence="1">
    <location>
        <begin position="18"/>
        <end position="37"/>
    </location>
</feature>
<evidence type="ECO:0000256" key="1">
    <source>
        <dbReference type="SAM" id="MobiDB-lite"/>
    </source>
</evidence>
<organism evidence="2 3">
    <name type="scientific">Arctia plantaginis</name>
    <name type="common">Wood tiger moth</name>
    <name type="synonym">Phalaena plantaginis</name>
    <dbReference type="NCBI Taxonomy" id="874455"/>
    <lineage>
        <taxon>Eukaryota</taxon>
        <taxon>Metazoa</taxon>
        <taxon>Ecdysozoa</taxon>
        <taxon>Arthropoda</taxon>
        <taxon>Hexapoda</taxon>
        <taxon>Insecta</taxon>
        <taxon>Pterygota</taxon>
        <taxon>Neoptera</taxon>
        <taxon>Endopterygota</taxon>
        <taxon>Lepidoptera</taxon>
        <taxon>Glossata</taxon>
        <taxon>Ditrysia</taxon>
        <taxon>Noctuoidea</taxon>
        <taxon>Erebidae</taxon>
        <taxon>Arctiinae</taxon>
        <taxon>Arctia</taxon>
    </lineage>
</organism>